<dbReference type="SMART" id="SM00822">
    <property type="entry name" value="PKS_KR"/>
    <property type="match status" value="1"/>
</dbReference>
<dbReference type="PANTHER" id="PTHR42760:SF83">
    <property type="entry name" value="(3R)-3-HYDROXYACYL-COA DEHYDROGENASE"/>
    <property type="match status" value="1"/>
</dbReference>
<dbReference type="AlphaFoldDB" id="A0A1H7VWS2"/>
<gene>
    <name evidence="4" type="ORF">APU01nite_14190</name>
    <name evidence="5" type="ORF">SAMN04488100_12814</name>
</gene>
<dbReference type="NCBIfam" id="NF009466">
    <property type="entry name" value="PRK12826.1-2"/>
    <property type="match status" value="1"/>
</dbReference>
<reference evidence="5 6" key="1">
    <citation type="submission" date="2016-10" db="EMBL/GenBank/DDBJ databases">
        <authorList>
            <person name="de Groot N.N."/>
        </authorList>
    </citation>
    <scope>NUCLEOTIDE SEQUENCE [LARGE SCALE GENOMIC DNA]</scope>
    <source>
        <strain evidence="5 6">DSM 19182</strain>
    </source>
</reference>
<accession>A0A1H7VWS2</accession>
<dbReference type="Proteomes" id="UP000198548">
    <property type="component" value="Unassembled WGS sequence"/>
</dbReference>
<organism evidence="5 6">
    <name type="scientific">Alkalibacterium putridalgicola</name>
    <dbReference type="NCBI Taxonomy" id="426703"/>
    <lineage>
        <taxon>Bacteria</taxon>
        <taxon>Bacillati</taxon>
        <taxon>Bacillota</taxon>
        <taxon>Bacilli</taxon>
        <taxon>Lactobacillales</taxon>
        <taxon>Carnobacteriaceae</taxon>
        <taxon>Alkalibacterium</taxon>
    </lineage>
</organism>
<evidence type="ECO:0000313" key="5">
    <source>
        <dbReference type="EMBL" id="SEM13686.1"/>
    </source>
</evidence>
<evidence type="ECO:0000313" key="4">
    <source>
        <dbReference type="EMBL" id="GEK89380.1"/>
    </source>
</evidence>
<dbReference type="PRINTS" id="PR00081">
    <property type="entry name" value="GDHRDH"/>
</dbReference>
<sequence length="241" mass="25963">MTRLLSDKVAVVTGGARGLGQAMCEAFSEEGARVIALDMGEMTYNKENVEYMELNVTDSDACQSVYEAIIEKYGKIDVLVNNAGITKDALTRKMTEDQWQAVIDVNLNGVFNLTRHIGPHMAEQGSGSIINISSVVGTYGNIGQANYAATKGAVVSLGKTWAKEFAMKGADVRVNTIAPGYTMTDILKTVPEDLLDKFAKMTMLNRLGQPEEIASVALFLASDMSSYVTGQLISVDGGMRL</sequence>
<name>A0A1H7VWS2_9LACT</name>
<keyword evidence="2" id="KW-0560">Oxidoreductase</keyword>
<dbReference type="InterPro" id="IPR020904">
    <property type="entry name" value="Sc_DH/Rdtase_CS"/>
</dbReference>
<dbReference type="OrthoDB" id="9805904at2"/>
<evidence type="ECO:0000256" key="2">
    <source>
        <dbReference type="ARBA" id="ARBA00023002"/>
    </source>
</evidence>
<comment type="similarity">
    <text evidence="1">Belongs to the short-chain dehydrogenases/reductases (SDR) family.</text>
</comment>
<dbReference type="Proteomes" id="UP000321425">
    <property type="component" value="Unassembled WGS sequence"/>
</dbReference>
<dbReference type="EMBL" id="BJUX01000014">
    <property type="protein sequence ID" value="GEK89380.1"/>
    <property type="molecule type" value="Genomic_DNA"/>
</dbReference>
<keyword evidence="7" id="KW-1185">Reference proteome</keyword>
<dbReference type="Gene3D" id="3.40.50.720">
    <property type="entry name" value="NAD(P)-binding Rossmann-like Domain"/>
    <property type="match status" value="1"/>
</dbReference>
<proteinExistence type="inferred from homology"/>
<dbReference type="InterPro" id="IPR002347">
    <property type="entry name" value="SDR_fam"/>
</dbReference>
<dbReference type="PANTHER" id="PTHR42760">
    <property type="entry name" value="SHORT-CHAIN DEHYDROGENASES/REDUCTASES FAMILY MEMBER"/>
    <property type="match status" value="1"/>
</dbReference>
<dbReference type="InterPro" id="IPR057326">
    <property type="entry name" value="KR_dom"/>
</dbReference>
<dbReference type="PRINTS" id="PR00080">
    <property type="entry name" value="SDRFAMILY"/>
</dbReference>
<reference evidence="4 7" key="2">
    <citation type="submission" date="2019-07" db="EMBL/GenBank/DDBJ databases">
        <title>Whole genome shotgun sequence of Alkalibacterium putridalgicola NBRC 103243.</title>
        <authorList>
            <person name="Hosoyama A."/>
            <person name="Uohara A."/>
            <person name="Ohji S."/>
            <person name="Ichikawa N."/>
        </authorList>
    </citation>
    <scope>NUCLEOTIDE SEQUENCE [LARGE SCALE GENOMIC DNA]</scope>
    <source>
        <strain evidence="4 7">NBRC 103243</strain>
    </source>
</reference>
<dbReference type="GO" id="GO:0006633">
    <property type="term" value="P:fatty acid biosynthetic process"/>
    <property type="evidence" value="ECO:0007669"/>
    <property type="project" value="TreeGrafter"/>
</dbReference>
<feature type="domain" description="Ketoreductase" evidence="3">
    <location>
        <begin position="8"/>
        <end position="180"/>
    </location>
</feature>
<dbReference type="FunFam" id="3.40.50.720:FF:000173">
    <property type="entry name" value="3-oxoacyl-[acyl-carrier protein] reductase"/>
    <property type="match status" value="1"/>
</dbReference>
<evidence type="ECO:0000313" key="7">
    <source>
        <dbReference type="Proteomes" id="UP000321425"/>
    </source>
</evidence>
<dbReference type="RefSeq" id="WP_091489140.1">
    <property type="nucleotide sequence ID" value="NZ_BJUX01000014.1"/>
</dbReference>
<evidence type="ECO:0000259" key="3">
    <source>
        <dbReference type="SMART" id="SM00822"/>
    </source>
</evidence>
<protein>
    <submittedName>
        <fullName evidence="5">3-oxoacyl-[acyl-carrier protein] reductase</fullName>
    </submittedName>
    <submittedName>
        <fullName evidence="4">Beta-ketoacyl-ACP reductase</fullName>
    </submittedName>
</protein>
<dbReference type="GO" id="GO:0048038">
    <property type="term" value="F:quinone binding"/>
    <property type="evidence" value="ECO:0007669"/>
    <property type="project" value="TreeGrafter"/>
</dbReference>
<dbReference type="PROSITE" id="PS00061">
    <property type="entry name" value="ADH_SHORT"/>
    <property type="match status" value="1"/>
</dbReference>
<dbReference type="Pfam" id="PF13561">
    <property type="entry name" value="adh_short_C2"/>
    <property type="match status" value="1"/>
</dbReference>
<dbReference type="GO" id="GO:0016616">
    <property type="term" value="F:oxidoreductase activity, acting on the CH-OH group of donors, NAD or NADP as acceptor"/>
    <property type="evidence" value="ECO:0007669"/>
    <property type="project" value="TreeGrafter"/>
</dbReference>
<evidence type="ECO:0000313" key="6">
    <source>
        <dbReference type="Proteomes" id="UP000198548"/>
    </source>
</evidence>
<evidence type="ECO:0000256" key="1">
    <source>
        <dbReference type="ARBA" id="ARBA00006484"/>
    </source>
</evidence>
<dbReference type="InterPro" id="IPR036291">
    <property type="entry name" value="NAD(P)-bd_dom_sf"/>
</dbReference>
<dbReference type="EMBL" id="FOBL01000028">
    <property type="protein sequence ID" value="SEM13686.1"/>
    <property type="molecule type" value="Genomic_DNA"/>
</dbReference>
<dbReference type="STRING" id="426703.SAMN04488100_12814"/>
<dbReference type="SUPFAM" id="SSF51735">
    <property type="entry name" value="NAD(P)-binding Rossmann-fold domains"/>
    <property type="match status" value="1"/>
</dbReference>